<keyword evidence="3" id="KW-0812">Transmembrane</keyword>
<proteinExistence type="predicted"/>
<feature type="region of interest" description="Disordered" evidence="2">
    <location>
        <begin position="81"/>
        <end position="372"/>
    </location>
</feature>
<dbReference type="Proteomes" id="UP000002748">
    <property type="component" value="Unassembled WGS sequence"/>
</dbReference>
<comment type="caution">
    <text evidence="4">The sequence shown here is derived from an EMBL/GenBank/DDBJ whole genome shotgun (WGS) entry which is preliminary data.</text>
</comment>
<feature type="compositionally biased region" description="Low complexity" evidence="2">
    <location>
        <begin position="563"/>
        <end position="580"/>
    </location>
</feature>
<feature type="compositionally biased region" description="Low complexity" evidence="2">
    <location>
        <begin position="278"/>
        <end position="290"/>
    </location>
</feature>
<feature type="compositionally biased region" description="Polar residues" evidence="2">
    <location>
        <begin position="654"/>
        <end position="663"/>
    </location>
</feature>
<evidence type="ECO:0000313" key="4">
    <source>
        <dbReference type="EMBL" id="EJT46769.1"/>
    </source>
</evidence>
<dbReference type="AlphaFoldDB" id="J6EQK4"/>
<feature type="compositionally biased region" description="Low complexity" evidence="2">
    <location>
        <begin position="619"/>
        <end position="634"/>
    </location>
</feature>
<feature type="transmembrane region" description="Helical" evidence="3">
    <location>
        <begin position="35"/>
        <end position="55"/>
    </location>
</feature>
<feature type="compositionally biased region" description="Low complexity" evidence="2">
    <location>
        <begin position="100"/>
        <end position="112"/>
    </location>
</feature>
<feature type="compositionally biased region" description="Polar residues" evidence="2">
    <location>
        <begin position="674"/>
        <end position="684"/>
    </location>
</feature>
<feature type="compositionally biased region" description="Pro residues" evidence="2">
    <location>
        <begin position="229"/>
        <end position="239"/>
    </location>
</feature>
<keyword evidence="3" id="KW-0472">Membrane</keyword>
<evidence type="ECO:0000256" key="1">
    <source>
        <dbReference type="SAM" id="Coils"/>
    </source>
</evidence>
<dbReference type="RefSeq" id="XP_014178353.1">
    <property type="nucleotide sequence ID" value="XM_014322878.1"/>
</dbReference>
<evidence type="ECO:0000256" key="3">
    <source>
        <dbReference type="SAM" id="Phobius"/>
    </source>
</evidence>
<feature type="region of interest" description="Disordered" evidence="2">
    <location>
        <begin position="546"/>
        <end position="722"/>
    </location>
</feature>
<feature type="compositionally biased region" description="Low complexity" evidence="2">
    <location>
        <begin position="312"/>
        <end position="339"/>
    </location>
</feature>
<feature type="compositionally biased region" description="Polar residues" evidence="2">
    <location>
        <begin position="582"/>
        <end position="599"/>
    </location>
</feature>
<gene>
    <name evidence="4" type="ORF">A1Q1_04512</name>
</gene>
<dbReference type="HOGENOM" id="CLU_354954_0_0_1"/>
<protein>
    <submittedName>
        <fullName evidence="4">Uncharacterized protein</fullName>
    </submittedName>
</protein>
<name>J6EQK4_TRIAS</name>
<evidence type="ECO:0000313" key="5">
    <source>
        <dbReference type="Proteomes" id="UP000002748"/>
    </source>
</evidence>
<reference evidence="4 5" key="1">
    <citation type="journal article" date="2012" name="Eukaryot. Cell">
        <title>Draft genome sequence of CBS 2479, the standard type strain of Trichosporon asahii.</title>
        <authorList>
            <person name="Yang R.Y."/>
            <person name="Li H.T."/>
            <person name="Zhu H."/>
            <person name="Zhou G.P."/>
            <person name="Wang M."/>
            <person name="Wang L."/>
        </authorList>
    </citation>
    <scope>NUCLEOTIDE SEQUENCE [LARGE SCALE GENOMIC DNA]</scope>
    <source>
        <strain evidence="5">ATCC 90039 / CBS 2479 / JCM 2466 / KCTC 7840 / NCYC 2677 / UAMH 7654</strain>
    </source>
</reference>
<evidence type="ECO:0000256" key="2">
    <source>
        <dbReference type="SAM" id="MobiDB-lite"/>
    </source>
</evidence>
<dbReference type="KEGG" id="tasa:A1Q1_04512"/>
<keyword evidence="1" id="KW-0175">Coiled coil</keyword>
<feature type="compositionally biased region" description="Polar residues" evidence="2">
    <location>
        <begin position="174"/>
        <end position="216"/>
    </location>
</feature>
<feature type="coiled-coil region" evidence="1">
    <location>
        <begin position="392"/>
        <end position="461"/>
    </location>
</feature>
<keyword evidence="3" id="KW-1133">Transmembrane helix</keyword>
<feature type="compositionally biased region" description="Basic and acidic residues" evidence="2">
    <location>
        <begin position="686"/>
        <end position="705"/>
    </location>
</feature>
<organism evidence="4 5">
    <name type="scientific">Trichosporon asahii var. asahii (strain ATCC 90039 / CBS 2479 / JCM 2466 / KCTC 7840 / NBRC 103889/ NCYC 2677 / UAMH 7654)</name>
    <name type="common">Yeast</name>
    <dbReference type="NCBI Taxonomy" id="1186058"/>
    <lineage>
        <taxon>Eukaryota</taxon>
        <taxon>Fungi</taxon>
        <taxon>Dikarya</taxon>
        <taxon>Basidiomycota</taxon>
        <taxon>Agaricomycotina</taxon>
        <taxon>Tremellomycetes</taxon>
        <taxon>Trichosporonales</taxon>
        <taxon>Trichosporonaceae</taxon>
        <taxon>Trichosporon</taxon>
    </lineage>
</organism>
<dbReference type="OrthoDB" id="2565067at2759"/>
<feature type="region of interest" description="Disordered" evidence="2">
    <location>
        <begin position="487"/>
        <end position="515"/>
    </location>
</feature>
<accession>J6EQK4</accession>
<dbReference type="VEuPathDB" id="FungiDB:A1Q1_04512"/>
<dbReference type="GeneID" id="25988025"/>
<sequence length="791" mass="85867">MSTRRAGRGLKVAHPAAPTSNRLLSTQTFTLIASWKGQLVICTVVLVVGAIYFVVREPIREWRERQRERMSRAFTEELLSMEKKEDGNVGSGDRNRAGPSTVAGTSTAVATAKTMNARERGREKRKEKKRKEHLQNANGHAAPRPPHEPGPSSKPSPSDQSPARVTETLPGPSTPSTADTRDASMTVTPASCPTSMGPQPSSSTSNANNEIADNTSSPPPQVGSELEVPSPPIVEPPASPETMKSHSPPLSPRKTHTSEHQPESFSPGTPERRDSHSSSRSRSYSIIPDPSYLPPHHHDSNNKKKKRKPKSRQASAQQQPQPQPPQSQQKPSTTAQATPMSRIVTTSSEDAPRTDAPRTPRTPMIPIMSPDVARRRIRASGVELPPEVEVLLDSHEHTIDSLRAEIGRATAEECKARDDEVRAREELRRSRATEDRMRSDYERARKMRDRAEQEARRMEGEVQMIWNRFETLSHMYQAVCQRLREVEAAQQSDGTSPTGPTTPAPPQLQPLMAFANGIPGTPGVILPYHMVPSPLTPLGFGMPPTMYRRGDSASSEMLAGPLTPGHQPSTPSGTSSPYPSDLSLNPGSRTHTESGSMTTAELRRISIASSVLKKKKPSPSESGESSAPSAAATSSDDKSSSGVEGLGIRAFRDVSSTFPSAITMTPAKKHSTDSVDCSTASSSPPAERHILITPSESEHNGDHSPKSMSPLLNGRAMLDGEPEVTPKQLVDEPKSLAEPMFASLAHTPEQLAEIARMRQSAIRDRERKSRAASVEVKVNNSVNETANANDK</sequence>
<dbReference type="EMBL" id="ALBS01000278">
    <property type="protein sequence ID" value="EJT46769.1"/>
    <property type="molecule type" value="Genomic_DNA"/>
</dbReference>